<sequence length="305" mass="35338">CLSFLCRHAAISPRELWESFYGEKSCYRMFHGTSNGLLYCVDYYDMQQRSGQSFDYAVTLDDPPSDRPDLGPRKWSDPDTMEDAKWLLSRPTRLPTPKRLQPSTITPSSKKLRKVFDTPELFDIILSHIVDIPQDIIKNGLQKSNELQGGNGRCSCQGVLEAPSATVASKTLLSLAQVDRWFYSEMIHKRQDCFLRALRNFGWMLPFTPADWSDNSRASEVHADTSPSQLADIDWRQYMLTCVKKDLPHVQNRWRFHRMAVQFERGTTRYRTKERPDWSWNAGNLGLIPSLDRPDPHEWELDMAC</sequence>
<feature type="non-terminal residue" evidence="1">
    <location>
        <position position="1"/>
    </location>
</feature>
<protein>
    <submittedName>
        <fullName evidence="1">Uncharacterized protein</fullName>
    </submittedName>
</protein>
<keyword evidence="2" id="KW-1185">Reference proteome</keyword>
<dbReference type="GeneID" id="36599762"/>
<dbReference type="RefSeq" id="XP_024746037.1">
    <property type="nucleotide sequence ID" value="XM_024891644.1"/>
</dbReference>
<gene>
    <name evidence="1" type="ORF">BBK36DRAFT_1128677</name>
</gene>
<organism evidence="1 2">
    <name type="scientific">Trichoderma citrinoviride</name>
    <dbReference type="NCBI Taxonomy" id="58853"/>
    <lineage>
        <taxon>Eukaryota</taxon>
        <taxon>Fungi</taxon>
        <taxon>Dikarya</taxon>
        <taxon>Ascomycota</taxon>
        <taxon>Pezizomycotina</taxon>
        <taxon>Sordariomycetes</taxon>
        <taxon>Hypocreomycetidae</taxon>
        <taxon>Hypocreales</taxon>
        <taxon>Hypocreaceae</taxon>
        <taxon>Trichoderma</taxon>
    </lineage>
</organism>
<dbReference type="AlphaFoldDB" id="A0A2T4B065"/>
<evidence type="ECO:0000313" key="1">
    <source>
        <dbReference type="EMBL" id="PTB62717.1"/>
    </source>
</evidence>
<name>A0A2T4B065_9HYPO</name>
<evidence type="ECO:0000313" key="2">
    <source>
        <dbReference type="Proteomes" id="UP000241546"/>
    </source>
</evidence>
<dbReference type="Proteomes" id="UP000241546">
    <property type="component" value="Unassembled WGS sequence"/>
</dbReference>
<proteinExistence type="predicted"/>
<dbReference type="OrthoDB" id="3243178at2759"/>
<dbReference type="EMBL" id="KZ680222">
    <property type="protein sequence ID" value="PTB62717.1"/>
    <property type="molecule type" value="Genomic_DNA"/>
</dbReference>
<accession>A0A2T4B065</accession>
<reference evidence="2" key="1">
    <citation type="submission" date="2016-07" db="EMBL/GenBank/DDBJ databases">
        <title>Multiple horizontal gene transfer events from other fungi enriched the ability of initially mycotrophic Trichoderma (Ascomycota) to feed on dead plant biomass.</title>
        <authorList>
            <consortium name="DOE Joint Genome Institute"/>
            <person name="Atanasova L."/>
            <person name="Chenthamara K."/>
            <person name="Zhang J."/>
            <person name="Grujic M."/>
            <person name="Henrissat B."/>
            <person name="Kuo A."/>
            <person name="Aerts A."/>
            <person name="Salamov A."/>
            <person name="Lipzen A."/>
            <person name="Labutti K."/>
            <person name="Barry K."/>
            <person name="Miao Y."/>
            <person name="Rahimi M.J."/>
            <person name="Shen Q."/>
            <person name="Grigoriev I.V."/>
            <person name="Kubicek C.P."/>
            <person name="Druzhinina I.S."/>
        </authorList>
    </citation>
    <scope>NUCLEOTIDE SEQUENCE [LARGE SCALE GENOMIC DNA]</scope>
    <source>
        <strain evidence="2">TUCIM 6016</strain>
    </source>
</reference>